<reference evidence="4" key="2">
    <citation type="submission" date="2013-12" db="EMBL/GenBank/DDBJ databases">
        <authorList>
            <person name="Yu Y."/>
            <person name="Lee S."/>
            <person name="de Baynast K."/>
            <person name="Wissotski M."/>
            <person name="Liu L."/>
            <person name="Talag J."/>
            <person name="Goicoechea J."/>
            <person name="Angelova A."/>
            <person name="Jetty R."/>
            <person name="Kudrna D."/>
            <person name="Golser W."/>
            <person name="Rivera L."/>
            <person name="Zhang J."/>
            <person name="Wing R."/>
        </authorList>
    </citation>
    <scope>NUCLEOTIDE SEQUENCE</scope>
</reference>
<organism evidence="3 4">
    <name type="scientific">Leersia perrieri</name>
    <dbReference type="NCBI Taxonomy" id="77586"/>
    <lineage>
        <taxon>Eukaryota</taxon>
        <taxon>Viridiplantae</taxon>
        <taxon>Streptophyta</taxon>
        <taxon>Embryophyta</taxon>
        <taxon>Tracheophyta</taxon>
        <taxon>Spermatophyta</taxon>
        <taxon>Magnoliopsida</taxon>
        <taxon>Liliopsida</taxon>
        <taxon>Poales</taxon>
        <taxon>Poaceae</taxon>
        <taxon>BOP clade</taxon>
        <taxon>Oryzoideae</taxon>
        <taxon>Oryzeae</taxon>
        <taxon>Oryzinae</taxon>
        <taxon>Leersia</taxon>
    </lineage>
</organism>
<feature type="region of interest" description="Disordered" evidence="2">
    <location>
        <begin position="1"/>
        <end position="112"/>
    </location>
</feature>
<accession>A0A0D9WFQ4</accession>
<name>A0A0D9WFQ4_9ORYZ</name>
<dbReference type="AlphaFoldDB" id="A0A0D9WFQ4"/>
<evidence type="ECO:0000256" key="1">
    <source>
        <dbReference type="SAM" id="Coils"/>
    </source>
</evidence>
<feature type="compositionally biased region" description="Polar residues" evidence="2">
    <location>
        <begin position="103"/>
        <end position="112"/>
    </location>
</feature>
<evidence type="ECO:0000313" key="4">
    <source>
        <dbReference type="Proteomes" id="UP000032180"/>
    </source>
</evidence>
<evidence type="ECO:0000256" key="2">
    <source>
        <dbReference type="SAM" id="MobiDB-lite"/>
    </source>
</evidence>
<keyword evidence="1" id="KW-0175">Coiled coil</keyword>
<proteinExistence type="predicted"/>
<feature type="coiled-coil region" evidence="1">
    <location>
        <begin position="394"/>
        <end position="421"/>
    </location>
</feature>
<keyword evidence="4" id="KW-1185">Reference proteome</keyword>
<dbReference type="EnsemblPlants" id="LPERR05G10880.1">
    <property type="protein sequence ID" value="LPERR05G10880.1"/>
    <property type="gene ID" value="LPERR05G10880"/>
</dbReference>
<sequence>MSSSSPRPQILPRMGGQTRRLERLRSRGNVNAAAAALPPKKPRSSGQPSALAPPAPTPTAEPRRGEATRAAGNSEVPGLLRSGGPNAGNAKTGGAVKRKGSDGHSSPNPESTYAMLQQDDYDKADYSSDEVLSKSFAEKKVLSKRRDSPVKMVATDVVVLPVEHSRDNDAIIVETEAPSKSLPSIPLVQDEEAVQLTRTSVKDQVKEFMEGNRGDSPVKMAATDVEELPVEHLRDNEAIIVDSEAPFKSLPSIPLVQDEEAVQLTRTCVKEQVKEFMEVDRGDSVVNMATADLEDPPVENLRDNEVITVDTEVPSKPLPSNPLVQDEEAVQLARTFVNEQVKEFMEDASEPGVLQSLLSKITSLLVQATSLAAVLHDKIPPHVDAQTAAFATQVLELQQQVEEMSKKLSSTKEELEVTKAILKATQAAMLEAQSDQTTAITTMNSVAMRVGALFARLGIILDPPPNVVDSLEESIKQMTALVSLLGPVTRCLGLSLAKSSLTFGVAALLCREKGIKGMLEPPDMDTHQFVRSQGPEFHSLISQIVDSVEERLANSLEGGGWRGSRATKDP</sequence>
<protein>
    <submittedName>
        <fullName evidence="3">Uncharacterized protein</fullName>
    </submittedName>
</protein>
<evidence type="ECO:0000313" key="3">
    <source>
        <dbReference type="EnsemblPlants" id="LPERR05G10880.1"/>
    </source>
</evidence>
<dbReference type="Proteomes" id="UP000032180">
    <property type="component" value="Chromosome 5"/>
</dbReference>
<reference evidence="3 4" key="1">
    <citation type="submission" date="2012-08" db="EMBL/GenBank/DDBJ databases">
        <title>Oryza genome evolution.</title>
        <authorList>
            <person name="Wing R.A."/>
        </authorList>
    </citation>
    <scope>NUCLEOTIDE SEQUENCE</scope>
</reference>
<dbReference type="HOGENOM" id="CLU_034693_0_0_1"/>
<reference evidence="3" key="3">
    <citation type="submission" date="2015-04" db="UniProtKB">
        <authorList>
            <consortium name="EnsemblPlants"/>
        </authorList>
    </citation>
    <scope>IDENTIFICATION</scope>
</reference>
<dbReference type="Gramene" id="LPERR05G10880.1">
    <property type="protein sequence ID" value="LPERR05G10880.1"/>
    <property type="gene ID" value="LPERR05G10880"/>
</dbReference>